<evidence type="ECO:0000256" key="3">
    <source>
        <dbReference type="ARBA" id="ARBA00022475"/>
    </source>
</evidence>
<dbReference type="Pfam" id="PF13347">
    <property type="entry name" value="MFS_2"/>
    <property type="match status" value="1"/>
</dbReference>
<keyword evidence="7 8" id="KW-0472">Membrane</keyword>
<keyword evidence="4 8" id="KW-0812">Transmembrane</keyword>
<keyword evidence="2" id="KW-0813">Transport</keyword>
<feature type="transmembrane region" description="Helical" evidence="8">
    <location>
        <begin position="24"/>
        <end position="49"/>
    </location>
</feature>
<evidence type="ECO:0000256" key="7">
    <source>
        <dbReference type="ARBA" id="ARBA00023136"/>
    </source>
</evidence>
<dbReference type="NCBIfam" id="TIGR00792">
    <property type="entry name" value="gph"/>
    <property type="match status" value="1"/>
</dbReference>
<evidence type="ECO:0000256" key="4">
    <source>
        <dbReference type="ARBA" id="ARBA00022692"/>
    </source>
</evidence>
<reference evidence="9 10" key="1">
    <citation type="submission" date="2021-01" db="EMBL/GenBank/DDBJ databases">
        <title>Genomic Encyclopedia of Type Strains, Phase IV (KMG-IV): sequencing the most valuable type-strain genomes for metagenomic binning, comparative biology and taxonomic classification.</title>
        <authorList>
            <person name="Goeker M."/>
        </authorList>
    </citation>
    <scope>NUCLEOTIDE SEQUENCE [LARGE SCALE GENOMIC DNA]</scope>
    <source>
        <strain evidence="9 10">DSM 25540</strain>
    </source>
</reference>
<evidence type="ECO:0000256" key="6">
    <source>
        <dbReference type="ARBA" id="ARBA00022989"/>
    </source>
</evidence>
<comment type="caution">
    <text evidence="9">The sequence shown here is derived from an EMBL/GenBank/DDBJ whole genome shotgun (WGS) entry which is preliminary data.</text>
</comment>
<evidence type="ECO:0000256" key="5">
    <source>
        <dbReference type="ARBA" id="ARBA00022847"/>
    </source>
</evidence>
<evidence type="ECO:0000313" key="9">
    <source>
        <dbReference type="EMBL" id="MBM7635096.1"/>
    </source>
</evidence>
<dbReference type="InterPro" id="IPR001927">
    <property type="entry name" value="Na/Gal_symport"/>
</dbReference>
<dbReference type="PROSITE" id="PS00872">
    <property type="entry name" value="NA_GALACTOSIDE_SYMP"/>
    <property type="match status" value="1"/>
</dbReference>
<organism evidence="9 10">
    <name type="scientific">Geomicrobium sediminis</name>
    <dbReference type="NCBI Taxonomy" id="1347788"/>
    <lineage>
        <taxon>Bacteria</taxon>
        <taxon>Bacillati</taxon>
        <taxon>Bacillota</taxon>
        <taxon>Bacilli</taxon>
        <taxon>Bacillales</taxon>
        <taxon>Geomicrobium</taxon>
    </lineage>
</organism>
<keyword evidence="5" id="KW-0769">Symport</keyword>
<feature type="transmembrane region" description="Helical" evidence="8">
    <location>
        <begin position="123"/>
        <end position="141"/>
    </location>
</feature>
<protein>
    <submittedName>
        <fullName evidence="9">GPH family glycoside/pentoside/hexuronide:cation symporter</fullName>
    </submittedName>
</protein>
<feature type="transmembrane region" description="Helical" evidence="8">
    <location>
        <begin position="370"/>
        <end position="391"/>
    </location>
</feature>
<feature type="transmembrane region" description="Helical" evidence="8">
    <location>
        <begin position="185"/>
        <end position="205"/>
    </location>
</feature>
<evidence type="ECO:0000256" key="8">
    <source>
        <dbReference type="SAM" id="Phobius"/>
    </source>
</evidence>
<feature type="transmembrane region" description="Helical" evidence="8">
    <location>
        <begin position="411"/>
        <end position="433"/>
    </location>
</feature>
<dbReference type="PANTHER" id="PTHR11328">
    <property type="entry name" value="MAJOR FACILITATOR SUPERFAMILY DOMAIN-CONTAINING PROTEIN"/>
    <property type="match status" value="1"/>
</dbReference>
<sequence length="457" mass="50336">MLSREITSRAQPNLDMQVPPKKELWFYGFGAYATFSLWTMVGTFLTFYYTDVVGLAAGVVGTLMLVSRVFDGVTDILMGVAVDKTKSKHGKARPWLIWGSVPLGIAIVAVFSVPEMTLSNQVIYAYVTFFLFIIMYTFISIPYKSLMGMLTLDPKSRSMANIYSTILNLSGALIVTVITQPLALAIGWTTVAIIYATIAVVLLYITFLKTKERVIPVNLETVGVKEGVSALFRNKYWIVITVYCILFYTLIAVNQGSGLYYATWVLENQSIYPLLGISSILPMVITLFFVGPFVLRFGKRNTVLIGIVICIIGNAFKIINPFDVSIIVIGNVIAAVGVMPTFAVLFAMINDTAEYGEYKTGKRTVGLVNSGASFGIKVGTGVGLASIGWLLSFGGYLGTAAEQTPLALQTIIFIGIFLPIIISILMFICLSFFTIDKHYKGYVDEIQRRKEDAMKRT</sequence>
<feature type="transmembrane region" description="Helical" evidence="8">
    <location>
        <begin position="325"/>
        <end position="349"/>
    </location>
</feature>
<name>A0ABS2PIC7_9BACL</name>
<dbReference type="SUPFAM" id="SSF103473">
    <property type="entry name" value="MFS general substrate transporter"/>
    <property type="match status" value="1"/>
</dbReference>
<evidence type="ECO:0000256" key="1">
    <source>
        <dbReference type="ARBA" id="ARBA00004651"/>
    </source>
</evidence>
<dbReference type="Gene3D" id="1.20.1250.20">
    <property type="entry name" value="MFS general substrate transporter like domains"/>
    <property type="match status" value="2"/>
</dbReference>
<dbReference type="Proteomes" id="UP000741863">
    <property type="component" value="Unassembled WGS sequence"/>
</dbReference>
<dbReference type="InterPro" id="IPR039672">
    <property type="entry name" value="MFS_2"/>
</dbReference>
<evidence type="ECO:0000256" key="2">
    <source>
        <dbReference type="ARBA" id="ARBA00022448"/>
    </source>
</evidence>
<keyword evidence="10" id="KW-1185">Reference proteome</keyword>
<keyword evidence="6 8" id="KW-1133">Transmembrane helix</keyword>
<dbReference type="PANTHER" id="PTHR11328:SF24">
    <property type="entry name" value="MAJOR FACILITATOR SUPERFAMILY (MFS) PROFILE DOMAIN-CONTAINING PROTEIN"/>
    <property type="match status" value="1"/>
</dbReference>
<proteinExistence type="predicted"/>
<dbReference type="InterPro" id="IPR018043">
    <property type="entry name" value="Na/Gal_symport_CS"/>
</dbReference>
<keyword evidence="3" id="KW-1003">Cell membrane</keyword>
<dbReference type="InterPro" id="IPR036259">
    <property type="entry name" value="MFS_trans_sf"/>
</dbReference>
<feature type="transmembrane region" description="Helical" evidence="8">
    <location>
        <begin position="162"/>
        <end position="179"/>
    </location>
</feature>
<comment type="subcellular location">
    <subcellularLocation>
        <location evidence="1">Cell membrane</location>
        <topology evidence="1">Multi-pass membrane protein</topology>
    </subcellularLocation>
</comment>
<feature type="transmembrane region" description="Helical" evidence="8">
    <location>
        <begin position="274"/>
        <end position="295"/>
    </location>
</feature>
<feature type="transmembrane region" description="Helical" evidence="8">
    <location>
        <begin position="55"/>
        <end position="82"/>
    </location>
</feature>
<feature type="transmembrane region" description="Helical" evidence="8">
    <location>
        <begin position="94"/>
        <end position="111"/>
    </location>
</feature>
<dbReference type="RefSeq" id="WP_204699818.1">
    <property type="nucleotide sequence ID" value="NZ_JAFBEC010000024.1"/>
</dbReference>
<dbReference type="CDD" id="cd17332">
    <property type="entry name" value="MFS_MelB_like"/>
    <property type="match status" value="1"/>
</dbReference>
<gene>
    <name evidence="9" type="ORF">JOD17_004239</name>
</gene>
<dbReference type="EMBL" id="JAFBEC010000024">
    <property type="protein sequence ID" value="MBM7635096.1"/>
    <property type="molecule type" value="Genomic_DNA"/>
</dbReference>
<feature type="transmembrane region" description="Helical" evidence="8">
    <location>
        <begin position="302"/>
        <end position="319"/>
    </location>
</feature>
<accession>A0ABS2PIC7</accession>
<evidence type="ECO:0000313" key="10">
    <source>
        <dbReference type="Proteomes" id="UP000741863"/>
    </source>
</evidence>
<feature type="transmembrane region" description="Helical" evidence="8">
    <location>
        <begin position="236"/>
        <end position="254"/>
    </location>
</feature>